<dbReference type="RefSeq" id="WP_049989309.1">
    <property type="nucleotide sequence ID" value="NZ_FOIS01000001.1"/>
</dbReference>
<keyword evidence="1" id="KW-0812">Transmembrane</keyword>
<dbReference type="Proteomes" id="UP000183275">
    <property type="component" value="Unassembled WGS sequence"/>
</dbReference>
<feature type="transmembrane region" description="Helical" evidence="1">
    <location>
        <begin position="86"/>
        <end position="111"/>
    </location>
</feature>
<reference evidence="3" key="1">
    <citation type="submission" date="2016-10" db="EMBL/GenBank/DDBJ databases">
        <authorList>
            <person name="Varghese N."/>
        </authorList>
    </citation>
    <scope>NUCLEOTIDE SEQUENCE [LARGE SCALE GENOMIC DNA]</scope>
    <source>
        <strain evidence="3">CGMCC 1.12284</strain>
    </source>
</reference>
<organism evidence="2 3">
    <name type="scientific">Natrinema salifodinae</name>
    <dbReference type="NCBI Taxonomy" id="1202768"/>
    <lineage>
        <taxon>Archaea</taxon>
        <taxon>Methanobacteriati</taxon>
        <taxon>Methanobacteriota</taxon>
        <taxon>Stenosarchaea group</taxon>
        <taxon>Halobacteria</taxon>
        <taxon>Halobacteriales</taxon>
        <taxon>Natrialbaceae</taxon>
        <taxon>Natrinema</taxon>
    </lineage>
</organism>
<keyword evidence="1" id="KW-1133">Transmembrane helix</keyword>
<feature type="transmembrane region" description="Helical" evidence="1">
    <location>
        <begin position="274"/>
        <end position="294"/>
    </location>
</feature>
<keyword evidence="1" id="KW-0472">Membrane</keyword>
<dbReference type="eggNOG" id="arCOG00576">
    <property type="taxonomic scope" value="Archaea"/>
</dbReference>
<feature type="transmembrane region" description="Helical" evidence="1">
    <location>
        <begin position="156"/>
        <end position="178"/>
    </location>
</feature>
<feature type="transmembrane region" description="Helical" evidence="1">
    <location>
        <begin position="51"/>
        <end position="74"/>
    </location>
</feature>
<gene>
    <name evidence="2" type="ORF">SAMN05216285_0798</name>
</gene>
<feature type="transmembrane region" description="Helical" evidence="1">
    <location>
        <begin position="117"/>
        <end position="136"/>
    </location>
</feature>
<feature type="transmembrane region" description="Helical" evidence="1">
    <location>
        <begin position="243"/>
        <end position="262"/>
    </location>
</feature>
<dbReference type="OrthoDB" id="11839at2157"/>
<protein>
    <submittedName>
        <fullName evidence="2">Zinc transporter, ZIP family</fullName>
    </submittedName>
</protein>
<evidence type="ECO:0000313" key="3">
    <source>
        <dbReference type="Proteomes" id="UP000183275"/>
    </source>
</evidence>
<evidence type="ECO:0000256" key="1">
    <source>
        <dbReference type="SAM" id="Phobius"/>
    </source>
</evidence>
<keyword evidence="3" id="KW-1185">Reference proteome</keyword>
<dbReference type="AlphaFoldDB" id="A0A1I0MCL4"/>
<dbReference type="EMBL" id="FOIS01000001">
    <property type="protein sequence ID" value="SEV86093.1"/>
    <property type="molecule type" value="Genomic_DNA"/>
</dbReference>
<name>A0A1I0MCL4_9EURY</name>
<evidence type="ECO:0000313" key="2">
    <source>
        <dbReference type="EMBL" id="SEV86093.1"/>
    </source>
</evidence>
<accession>A0A1I0MCL4</accession>
<proteinExistence type="predicted"/>
<feature type="transmembrane region" description="Helical" evidence="1">
    <location>
        <begin position="184"/>
        <end position="207"/>
    </location>
</feature>
<sequence length="309" mass="31298">MSGRTPVDPPRWVQALAPVALLGVVVALLSLSTPFGDLAAAADASTPELLWLLTGIGTLAGIVPVAIGMCWFPVIRGLDDRYIHAFLALSAGVLAFIGLEMVAEIAANAGAAGRPSVATLVAGAGLLATFGAMYALSEWRRQATVDVERTGLAVAYLVAVALGLHSMGEGLAIGTAVVDGNGRLVSLLVVGFVMHNVMEGPIVVSAVARDGAAPPLRHFAAMGLLAGGPVILGGWLGSFAGSALIAVACYAVAVGAIGQVLVELGQFIRFDAEAIVTRTNVATFAVGFALMLLLEDVLGGVVVDLLVPG</sequence>
<feature type="transmembrane region" description="Helical" evidence="1">
    <location>
        <begin position="219"/>
        <end position="237"/>
    </location>
</feature>
<feature type="transmembrane region" description="Helical" evidence="1">
    <location>
        <begin position="12"/>
        <end position="31"/>
    </location>
</feature>
<dbReference type="STRING" id="1202768.SAMN05216285_0798"/>